<feature type="transmembrane region" description="Helical" evidence="2">
    <location>
        <begin position="191"/>
        <end position="207"/>
    </location>
</feature>
<feature type="transmembrane region" description="Helical" evidence="2">
    <location>
        <begin position="262"/>
        <end position="281"/>
    </location>
</feature>
<dbReference type="KEGG" id="schy:GVO57_11175"/>
<accession>A0A7Z2NXJ2</accession>
<proteinExistence type="predicted"/>
<feature type="transmembrane region" description="Helical" evidence="2">
    <location>
        <begin position="160"/>
        <end position="179"/>
    </location>
</feature>
<feature type="compositionally biased region" description="Pro residues" evidence="1">
    <location>
        <begin position="68"/>
        <end position="78"/>
    </location>
</feature>
<feature type="region of interest" description="Disordered" evidence="1">
    <location>
        <begin position="59"/>
        <end position="91"/>
    </location>
</feature>
<gene>
    <name evidence="3" type="ORF">GVO57_11175</name>
</gene>
<dbReference type="Pfam" id="PF10101">
    <property type="entry name" value="DUF2339"/>
    <property type="match status" value="1"/>
</dbReference>
<feature type="compositionally biased region" description="Low complexity" evidence="1">
    <location>
        <begin position="79"/>
        <end position="91"/>
    </location>
</feature>
<dbReference type="PANTHER" id="PTHR38434">
    <property type="entry name" value="BLL2549 PROTEIN"/>
    <property type="match status" value="1"/>
</dbReference>
<dbReference type="PANTHER" id="PTHR38434:SF1">
    <property type="entry name" value="BLL2549 PROTEIN"/>
    <property type="match status" value="1"/>
</dbReference>
<protein>
    <submittedName>
        <fullName evidence="3">DUF2339 domain-containing protein</fullName>
    </submittedName>
</protein>
<dbReference type="AlphaFoldDB" id="A0A7Z2NXJ2"/>
<keyword evidence="2" id="KW-0812">Transmembrane</keyword>
<feature type="transmembrane region" description="Helical" evidence="2">
    <location>
        <begin position="288"/>
        <end position="309"/>
    </location>
</feature>
<name>A0A7Z2NXJ2_9SPHN</name>
<feature type="transmembrane region" description="Helical" evidence="2">
    <location>
        <begin position="127"/>
        <end position="148"/>
    </location>
</feature>
<evidence type="ECO:0000313" key="4">
    <source>
        <dbReference type="Proteomes" id="UP000464468"/>
    </source>
</evidence>
<evidence type="ECO:0000313" key="3">
    <source>
        <dbReference type="EMBL" id="QHL91271.1"/>
    </source>
</evidence>
<evidence type="ECO:0000256" key="1">
    <source>
        <dbReference type="SAM" id="MobiDB-lite"/>
    </source>
</evidence>
<keyword evidence="2" id="KW-0472">Membrane</keyword>
<dbReference type="Proteomes" id="UP000464468">
    <property type="component" value="Chromosome"/>
</dbReference>
<keyword evidence="4" id="KW-1185">Reference proteome</keyword>
<dbReference type="InterPro" id="IPR019286">
    <property type="entry name" value="DUF2339_TM"/>
</dbReference>
<feature type="transmembrane region" description="Helical" evidence="2">
    <location>
        <begin position="315"/>
        <end position="333"/>
    </location>
</feature>
<evidence type="ECO:0000256" key="2">
    <source>
        <dbReference type="SAM" id="Phobius"/>
    </source>
</evidence>
<reference evidence="3 4" key="1">
    <citation type="submission" date="2020-01" db="EMBL/GenBank/DDBJ databases">
        <title>Sphingomonas sp. C33 whole genome sequece.</title>
        <authorList>
            <person name="Park C."/>
        </authorList>
    </citation>
    <scope>NUCLEOTIDE SEQUENCE [LARGE SCALE GENOMIC DNA]</scope>
    <source>
        <strain evidence="3 4">C33</strain>
    </source>
</reference>
<keyword evidence="2" id="KW-1133">Transmembrane helix</keyword>
<sequence>MGIFITLLIVGLIGAAWLRIDRLQQRVSRLSLELENLRDALRAPEQDDIHQIRAAAEAPSAPWAKQAPMPPASVPGPAPSESRPSEPAAPEPVASAPIAAAALDEALPEAPAGGFTFDFEDIFGRRLPIWGGGFALAIAGIFLVRFSIEAGLLTPPVRVAMSFVFGLGLLAAAEAAFRLDARLADPRVRQALAGAGLATLYGAFYLAGTTYGLIGAGPAFLGLGGVTIAAIGLSFRFGLPSAVIGLVGGFAAPLLVESDSGNVPLLSFYLALITGGLTWTGARQRQRWMSYAALAAGLGWGVLMMVAGVSSTSDLAALGIYLVVLGAVLPAFLQSRGGPTLPQLAAGGIATLQMAVMVSDAGFAPLTWGFTC</sequence>
<organism evidence="3 4">
    <name type="scientific">Sphingomonas changnyeongensis</name>
    <dbReference type="NCBI Taxonomy" id="2698679"/>
    <lineage>
        <taxon>Bacteria</taxon>
        <taxon>Pseudomonadati</taxon>
        <taxon>Pseudomonadota</taxon>
        <taxon>Alphaproteobacteria</taxon>
        <taxon>Sphingomonadales</taxon>
        <taxon>Sphingomonadaceae</taxon>
        <taxon>Sphingomonas</taxon>
    </lineage>
</organism>
<dbReference type="EMBL" id="CP047895">
    <property type="protein sequence ID" value="QHL91271.1"/>
    <property type="molecule type" value="Genomic_DNA"/>
</dbReference>
<dbReference type="RefSeq" id="WP_160593201.1">
    <property type="nucleotide sequence ID" value="NZ_CP047895.1"/>
</dbReference>
<feature type="transmembrane region" description="Helical" evidence="2">
    <location>
        <begin position="238"/>
        <end position="256"/>
    </location>
</feature>